<protein>
    <submittedName>
        <fullName evidence="1">Uncharacterized protein</fullName>
    </submittedName>
</protein>
<evidence type="ECO:0000313" key="2">
    <source>
        <dbReference type="Proteomes" id="UP000324767"/>
    </source>
</evidence>
<name>A0A5M8Q1H6_9LECA</name>
<dbReference type="Proteomes" id="UP000324767">
    <property type="component" value="Unassembled WGS sequence"/>
</dbReference>
<reference evidence="1 2" key="1">
    <citation type="submission" date="2019-09" db="EMBL/GenBank/DDBJ databases">
        <title>The hologenome of the rock-dwelling lichen Lasallia pustulata.</title>
        <authorList>
            <person name="Greshake Tzovaras B."/>
            <person name="Segers F."/>
            <person name="Bicker A."/>
            <person name="Dal Grande F."/>
            <person name="Otte J."/>
            <person name="Hankeln T."/>
            <person name="Schmitt I."/>
            <person name="Ebersberger I."/>
        </authorList>
    </citation>
    <scope>NUCLEOTIDE SEQUENCE [LARGE SCALE GENOMIC DNA]</scope>
    <source>
        <strain evidence="1">A1-1</strain>
    </source>
</reference>
<accession>A0A5M8Q1H6</accession>
<organism evidence="1 2">
    <name type="scientific">Lasallia pustulata</name>
    <dbReference type="NCBI Taxonomy" id="136370"/>
    <lineage>
        <taxon>Eukaryota</taxon>
        <taxon>Fungi</taxon>
        <taxon>Dikarya</taxon>
        <taxon>Ascomycota</taxon>
        <taxon>Pezizomycotina</taxon>
        <taxon>Lecanoromycetes</taxon>
        <taxon>OSLEUM clade</taxon>
        <taxon>Umbilicariomycetidae</taxon>
        <taxon>Umbilicariales</taxon>
        <taxon>Umbilicariaceae</taxon>
        <taxon>Lasallia</taxon>
    </lineage>
</organism>
<dbReference type="AlphaFoldDB" id="A0A5M8Q1H6"/>
<gene>
    <name evidence="1" type="ORF">FRX48_01958</name>
</gene>
<sequence length="146" mass="15565">MAAYHQGANQHAFLEEDDDDGDLTRVRVDLNLLISRVTTSDRPMGIPLGPKPIYLSFNGRLSEEALINTHPQRALDQTDSIGSFGIAGPIVRHKVGPVVLVFGGKMLLGALSVKPSLCGFVFLLSLTSIPPFAAKAQPLHSCSGAC</sequence>
<proteinExistence type="predicted"/>
<evidence type="ECO:0000313" key="1">
    <source>
        <dbReference type="EMBL" id="KAA6415205.1"/>
    </source>
</evidence>
<comment type="caution">
    <text evidence="1">The sequence shown here is derived from an EMBL/GenBank/DDBJ whole genome shotgun (WGS) entry which is preliminary data.</text>
</comment>
<dbReference type="EMBL" id="VXIT01000002">
    <property type="protein sequence ID" value="KAA6415205.1"/>
    <property type="molecule type" value="Genomic_DNA"/>
</dbReference>